<organism evidence="1 2">
    <name type="scientific">Cohnella rhizosphaerae</name>
    <dbReference type="NCBI Taxonomy" id="1457232"/>
    <lineage>
        <taxon>Bacteria</taxon>
        <taxon>Bacillati</taxon>
        <taxon>Bacillota</taxon>
        <taxon>Bacilli</taxon>
        <taxon>Bacillales</taxon>
        <taxon>Paenibacillaceae</taxon>
        <taxon>Cohnella</taxon>
    </lineage>
</organism>
<proteinExistence type="predicted"/>
<gene>
    <name evidence="1" type="ORF">OMP40_13040</name>
</gene>
<name>A0A9X4KS66_9BACL</name>
<keyword evidence="2" id="KW-1185">Reference proteome</keyword>
<evidence type="ECO:0000313" key="2">
    <source>
        <dbReference type="Proteomes" id="UP001153404"/>
    </source>
</evidence>
<reference evidence="1" key="1">
    <citation type="submission" date="2022-10" db="EMBL/GenBank/DDBJ databases">
        <title>Comparative genomic analysis of Cohnella hashimotonis sp. nov., isolated from the International Space Station.</title>
        <authorList>
            <person name="Simpson A."/>
            <person name="Venkateswaran K."/>
        </authorList>
    </citation>
    <scope>NUCLEOTIDE SEQUENCE</scope>
    <source>
        <strain evidence="1">DSM 28161</strain>
    </source>
</reference>
<protein>
    <submittedName>
        <fullName evidence="1">Uncharacterized protein</fullName>
    </submittedName>
</protein>
<dbReference type="AlphaFoldDB" id="A0A9X4KS66"/>
<evidence type="ECO:0000313" key="1">
    <source>
        <dbReference type="EMBL" id="MDG0810171.1"/>
    </source>
</evidence>
<accession>A0A9X4KS66</accession>
<dbReference type="RefSeq" id="WP_277531857.1">
    <property type="nucleotide sequence ID" value="NZ_JAPDIA010000003.1"/>
</dbReference>
<comment type="caution">
    <text evidence="1">The sequence shown here is derived from an EMBL/GenBank/DDBJ whole genome shotgun (WGS) entry which is preliminary data.</text>
</comment>
<dbReference type="Proteomes" id="UP001153404">
    <property type="component" value="Unassembled WGS sequence"/>
</dbReference>
<dbReference type="EMBL" id="JAPDIA010000003">
    <property type="protein sequence ID" value="MDG0810171.1"/>
    <property type="molecule type" value="Genomic_DNA"/>
</dbReference>
<sequence length="71" mass="7885">MWLSVSSLCAFVEKSLPKCGKWYKIEFANDEMNAGKEVEIEKTVGCIFSDSLNGWPVARASAGERGDRLEV</sequence>